<dbReference type="InterPro" id="IPR045739">
    <property type="entry name" value="ACT_dom_pair"/>
</dbReference>
<dbReference type="AlphaFoldDB" id="A0A921AXA6"/>
<dbReference type="Pfam" id="PF19571">
    <property type="entry name" value="ACT_8"/>
    <property type="match status" value="1"/>
</dbReference>
<dbReference type="PANTHER" id="PTHR40099">
    <property type="entry name" value="ACETOLACTATE SYNTHASE, SMALL SUBUNIT"/>
    <property type="match status" value="1"/>
</dbReference>
<dbReference type="CDD" id="cd04882">
    <property type="entry name" value="ACT_Bt0572_2"/>
    <property type="match status" value="1"/>
</dbReference>
<dbReference type="Gene3D" id="3.30.2130.10">
    <property type="entry name" value="VC0802-like"/>
    <property type="match status" value="1"/>
</dbReference>
<dbReference type="PANTHER" id="PTHR40099:SF1">
    <property type="entry name" value="ACETOLACTATE SYNTHASE, SMALL SUBUNIT"/>
    <property type="match status" value="1"/>
</dbReference>
<dbReference type="InterPro" id="IPR045865">
    <property type="entry name" value="ACT-like_dom_sf"/>
</dbReference>
<proteinExistence type="predicted"/>
<dbReference type="RefSeq" id="WP_304122681.1">
    <property type="nucleotide sequence ID" value="NZ_DYZA01000167.1"/>
</dbReference>
<name>A0A921AXA6_9BACT</name>
<protein>
    <submittedName>
        <fullName evidence="2">ACT domain-containing protein</fullName>
    </submittedName>
</protein>
<evidence type="ECO:0000313" key="2">
    <source>
        <dbReference type="EMBL" id="HJD97636.1"/>
    </source>
</evidence>
<dbReference type="InterPro" id="IPR002912">
    <property type="entry name" value="ACT_dom"/>
</dbReference>
<sequence length="142" mass="15414">MTVEQISVFVENRSGQLGDVTRVLEEAEVNIRALSLSDTADFGVLRLMADDTQKARDALVKAGFTVGSTPVVAVEVADRPGGLGHVLGVLSEQGINVEYLYAYTQRESTRATIIFRFDRTDEAVKALLDRGFRVLGPDEIGA</sequence>
<reference evidence="2" key="2">
    <citation type="submission" date="2021-09" db="EMBL/GenBank/DDBJ databases">
        <authorList>
            <person name="Gilroy R."/>
        </authorList>
    </citation>
    <scope>NUCLEOTIDE SEQUENCE</scope>
    <source>
        <strain evidence="2">ChiGjej2B2-19336</strain>
    </source>
</reference>
<gene>
    <name evidence="2" type="ORF">K8W16_08330</name>
</gene>
<reference evidence="2" key="1">
    <citation type="journal article" date="2021" name="PeerJ">
        <title>Extensive microbial diversity within the chicken gut microbiome revealed by metagenomics and culture.</title>
        <authorList>
            <person name="Gilroy R."/>
            <person name="Ravi A."/>
            <person name="Getino M."/>
            <person name="Pursley I."/>
            <person name="Horton D.L."/>
            <person name="Alikhan N.F."/>
            <person name="Baker D."/>
            <person name="Gharbi K."/>
            <person name="Hall N."/>
            <person name="Watson M."/>
            <person name="Adriaenssens E.M."/>
            <person name="Foster-Nyarko E."/>
            <person name="Jarju S."/>
            <person name="Secka A."/>
            <person name="Antonio M."/>
            <person name="Oren A."/>
            <person name="Chaudhuri R.R."/>
            <person name="La Ragione R."/>
            <person name="Hildebrand F."/>
            <person name="Pallen M.J."/>
        </authorList>
    </citation>
    <scope>NUCLEOTIDE SEQUENCE</scope>
    <source>
        <strain evidence="2">ChiGjej2B2-19336</strain>
    </source>
</reference>
<comment type="caution">
    <text evidence="2">The sequence shown here is derived from an EMBL/GenBank/DDBJ whole genome shotgun (WGS) entry which is preliminary data.</text>
</comment>
<dbReference type="SUPFAM" id="SSF55021">
    <property type="entry name" value="ACT-like"/>
    <property type="match status" value="2"/>
</dbReference>
<evidence type="ECO:0000259" key="1">
    <source>
        <dbReference type="PROSITE" id="PS51671"/>
    </source>
</evidence>
<dbReference type="PROSITE" id="PS51671">
    <property type="entry name" value="ACT"/>
    <property type="match status" value="1"/>
</dbReference>
<dbReference type="EMBL" id="DYZA01000167">
    <property type="protein sequence ID" value="HJD97636.1"/>
    <property type="molecule type" value="Genomic_DNA"/>
</dbReference>
<organism evidence="2 3">
    <name type="scientific">Mailhella massiliensis</name>
    <dbReference type="NCBI Taxonomy" id="1903261"/>
    <lineage>
        <taxon>Bacteria</taxon>
        <taxon>Pseudomonadati</taxon>
        <taxon>Thermodesulfobacteriota</taxon>
        <taxon>Desulfovibrionia</taxon>
        <taxon>Desulfovibrionales</taxon>
        <taxon>Desulfovibrionaceae</taxon>
        <taxon>Mailhella</taxon>
    </lineage>
</organism>
<dbReference type="Proteomes" id="UP000698963">
    <property type="component" value="Unassembled WGS sequence"/>
</dbReference>
<dbReference type="CDD" id="cd04908">
    <property type="entry name" value="ACT_Bt0572_1"/>
    <property type="match status" value="1"/>
</dbReference>
<accession>A0A921AXA6</accession>
<evidence type="ECO:0000313" key="3">
    <source>
        <dbReference type="Proteomes" id="UP000698963"/>
    </source>
</evidence>
<feature type="domain" description="ACT" evidence="1">
    <location>
        <begin position="71"/>
        <end position="142"/>
    </location>
</feature>